<dbReference type="AlphaFoldDB" id="A0AAD5J4H9"/>
<evidence type="ECO:0000313" key="3">
    <source>
        <dbReference type="Proteomes" id="UP001064489"/>
    </source>
</evidence>
<keyword evidence="3" id="KW-1185">Reference proteome</keyword>
<feature type="coiled-coil region" evidence="1">
    <location>
        <begin position="186"/>
        <end position="213"/>
    </location>
</feature>
<evidence type="ECO:0008006" key="4">
    <source>
        <dbReference type="Google" id="ProtNLM"/>
    </source>
</evidence>
<dbReference type="SUPFAM" id="SSF81383">
    <property type="entry name" value="F-box domain"/>
    <property type="match status" value="1"/>
</dbReference>
<protein>
    <recommendedName>
        <fullName evidence="4">F-box protein SKIP24</fullName>
    </recommendedName>
</protein>
<sequence>MSGSGLPDELWRKIIEIGIHSSGFTCRDLCCLSISCGRLHRLSDEDSLWSHLLSSDFSYHNTSSSSSSSSSSSIKSIYKIRFEKDKEKKLLAHARAVLRKESQIVEHSMKILEIEAKLREETHKLKATDAESSNLRRVRQASVALNVWQPEIVRGRQKDIVEQCVVSVESRLHALDMELRLCNQQIAGFRKAYREQKRRLDKAKEELRNMKYHPLREYKLTGSEEDECNRKRKKLKICINLRSYIPTYRCLPWEID</sequence>
<organism evidence="2 3">
    <name type="scientific">Acer negundo</name>
    <name type="common">Box elder</name>
    <dbReference type="NCBI Taxonomy" id="4023"/>
    <lineage>
        <taxon>Eukaryota</taxon>
        <taxon>Viridiplantae</taxon>
        <taxon>Streptophyta</taxon>
        <taxon>Embryophyta</taxon>
        <taxon>Tracheophyta</taxon>
        <taxon>Spermatophyta</taxon>
        <taxon>Magnoliopsida</taxon>
        <taxon>eudicotyledons</taxon>
        <taxon>Gunneridae</taxon>
        <taxon>Pentapetalae</taxon>
        <taxon>rosids</taxon>
        <taxon>malvids</taxon>
        <taxon>Sapindales</taxon>
        <taxon>Sapindaceae</taxon>
        <taxon>Hippocastanoideae</taxon>
        <taxon>Acereae</taxon>
        <taxon>Acer</taxon>
    </lineage>
</organism>
<keyword evidence="1" id="KW-0175">Coiled coil</keyword>
<proteinExistence type="predicted"/>
<reference evidence="2" key="1">
    <citation type="journal article" date="2022" name="Plant J.">
        <title>Strategies of tolerance reflected in two North American maple genomes.</title>
        <authorList>
            <person name="McEvoy S.L."/>
            <person name="Sezen U.U."/>
            <person name="Trouern-Trend A."/>
            <person name="McMahon S.M."/>
            <person name="Schaberg P.G."/>
            <person name="Yang J."/>
            <person name="Wegrzyn J.L."/>
            <person name="Swenson N.G."/>
        </authorList>
    </citation>
    <scope>NUCLEOTIDE SEQUENCE</scope>
    <source>
        <strain evidence="2">91603</strain>
    </source>
</reference>
<reference evidence="2" key="2">
    <citation type="submission" date="2023-02" db="EMBL/GenBank/DDBJ databases">
        <authorList>
            <person name="Swenson N.G."/>
            <person name="Wegrzyn J.L."/>
            <person name="Mcevoy S.L."/>
        </authorList>
    </citation>
    <scope>NUCLEOTIDE SEQUENCE</scope>
    <source>
        <strain evidence="2">91603</strain>
        <tissue evidence="2">Leaf</tissue>
    </source>
</reference>
<comment type="caution">
    <text evidence="2">The sequence shown here is derived from an EMBL/GenBank/DDBJ whole genome shotgun (WGS) entry which is preliminary data.</text>
</comment>
<accession>A0AAD5J4H9</accession>
<dbReference type="Proteomes" id="UP001064489">
    <property type="component" value="Chromosome 3"/>
</dbReference>
<gene>
    <name evidence="2" type="ORF">LWI28_005091</name>
</gene>
<name>A0AAD5J4H9_ACENE</name>
<dbReference type="EMBL" id="JAJSOW010000100">
    <property type="protein sequence ID" value="KAI9185182.1"/>
    <property type="molecule type" value="Genomic_DNA"/>
</dbReference>
<dbReference type="InterPro" id="IPR036047">
    <property type="entry name" value="F-box-like_dom_sf"/>
</dbReference>
<evidence type="ECO:0000256" key="1">
    <source>
        <dbReference type="SAM" id="Coils"/>
    </source>
</evidence>
<evidence type="ECO:0000313" key="2">
    <source>
        <dbReference type="EMBL" id="KAI9185182.1"/>
    </source>
</evidence>